<dbReference type="AlphaFoldDB" id="A0A9P1BU60"/>
<comment type="caution">
    <text evidence="4">The sequence shown here is derived from an EMBL/GenBank/DDBJ whole genome shotgun (WGS) entry which is preliminary data.</text>
</comment>
<dbReference type="Proteomes" id="UP001152797">
    <property type="component" value="Unassembled WGS sequence"/>
</dbReference>
<name>A0A9P1BU60_9DINO</name>
<evidence type="ECO:0000313" key="6">
    <source>
        <dbReference type="EMBL" id="CAL4765383.1"/>
    </source>
</evidence>
<feature type="compositionally biased region" description="Basic and acidic residues" evidence="2">
    <location>
        <begin position="168"/>
        <end position="179"/>
    </location>
</feature>
<gene>
    <name evidence="4" type="ORF">C1SCF055_LOCUS6158</name>
</gene>
<evidence type="ECO:0000256" key="1">
    <source>
        <dbReference type="PROSITE-ProRule" id="PRU00723"/>
    </source>
</evidence>
<keyword evidence="1" id="KW-0479">Metal-binding</keyword>
<feature type="compositionally biased region" description="Basic and acidic residues" evidence="2">
    <location>
        <begin position="117"/>
        <end position="142"/>
    </location>
</feature>
<proteinExistence type="predicted"/>
<dbReference type="EMBL" id="CAMXCT030000386">
    <property type="protein sequence ID" value="CAL4765383.1"/>
    <property type="molecule type" value="Genomic_DNA"/>
</dbReference>
<dbReference type="PROSITE" id="PS50103">
    <property type="entry name" value="ZF_C3H1"/>
    <property type="match status" value="1"/>
</dbReference>
<feature type="zinc finger region" description="C3H1-type" evidence="1">
    <location>
        <begin position="183"/>
        <end position="209"/>
    </location>
</feature>
<feature type="domain" description="C3H1-type" evidence="3">
    <location>
        <begin position="183"/>
        <end position="209"/>
    </location>
</feature>
<evidence type="ECO:0000313" key="5">
    <source>
        <dbReference type="EMBL" id="CAL1131446.1"/>
    </source>
</evidence>
<reference evidence="4" key="1">
    <citation type="submission" date="2022-10" db="EMBL/GenBank/DDBJ databases">
        <authorList>
            <person name="Chen Y."/>
            <person name="Dougan E. K."/>
            <person name="Chan C."/>
            <person name="Rhodes N."/>
            <person name="Thang M."/>
        </authorList>
    </citation>
    <scope>NUCLEOTIDE SEQUENCE</scope>
</reference>
<feature type="region of interest" description="Disordered" evidence="2">
    <location>
        <begin position="113"/>
        <end position="179"/>
    </location>
</feature>
<keyword evidence="7" id="KW-1185">Reference proteome</keyword>
<feature type="compositionally biased region" description="Polar residues" evidence="2">
    <location>
        <begin position="146"/>
        <end position="166"/>
    </location>
</feature>
<evidence type="ECO:0000313" key="7">
    <source>
        <dbReference type="Proteomes" id="UP001152797"/>
    </source>
</evidence>
<dbReference type="EMBL" id="CAMXCT020000386">
    <property type="protein sequence ID" value="CAL1131446.1"/>
    <property type="molecule type" value="Genomic_DNA"/>
</dbReference>
<evidence type="ECO:0000259" key="3">
    <source>
        <dbReference type="PROSITE" id="PS50103"/>
    </source>
</evidence>
<dbReference type="GO" id="GO:0008270">
    <property type="term" value="F:zinc ion binding"/>
    <property type="evidence" value="ECO:0007669"/>
    <property type="project" value="UniProtKB-KW"/>
</dbReference>
<keyword evidence="1" id="KW-0862">Zinc</keyword>
<dbReference type="OrthoDB" id="10685706at2759"/>
<accession>A0A9P1BU60</accession>
<sequence length="261" mass="28476">MSLSQSACLALKPQGVESKDLEVFRDRVEFVLSGLGTSEYPNEAILRSWLYECLKNVPKLALKMDKFKPASVGDSIRSFQWLWQSMIDCIDESQHDHNTASILNALRSKVDAASASMEKKDKKTDKKKEKAETTKDQRDKVDVAVASSSKTQPKAKSNPNAESTQSKADWKGGGKDKKEVVAGERGTPCLFYPSGTCRRDPCPFVHDPAAKTKPKAKPKAGSSVAAAFAEVPFTSFNATTGEVTWLGDTGMRRNIGGIKGN</sequence>
<reference evidence="5" key="2">
    <citation type="submission" date="2024-04" db="EMBL/GenBank/DDBJ databases">
        <authorList>
            <person name="Chen Y."/>
            <person name="Shah S."/>
            <person name="Dougan E. K."/>
            <person name="Thang M."/>
            <person name="Chan C."/>
        </authorList>
    </citation>
    <scope>NUCLEOTIDE SEQUENCE [LARGE SCALE GENOMIC DNA]</scope>
</reference>
<evidence type="ECO:0000313" key="4">
    <source>
        <dbReference type="EMBL" id="CAI3978071.1"/>
    </source>
</evidence>
<organism evidence="4">
    <name type="scientific">Cladocopium goreaui</name>
    <dbReference type="NCBI Taxonomy" id="2562237"/>
    <lineage>
        <taxon>Eukaryota</taxon>
        <taxon>Sar</taxon>
        <taxon>Alveolata</taxon>
        <taxon>Dinophyceae</taxon>
        <taxon>Suessiales</taxon>
        <taxon>Symbiodiniaceae</taxon>
        <taxon>Cladocopium</taxon>
    </lineage>
</organism>
<dbReference type="InterPro" id="IPR000571">
    <property type="entry name" value="Znf_CCCH"/>
</dbReference>
<protein>
    <submittedName>
        <fullName evidence="6">GTP-binding protein 10-like</fullName>
    </submittedName>
</protein>
<keyword evidence="1" id="KW-0863">Zinc-finger</keyword>
<dbReference type="EMBL" id="CAMXCT010000386">
    <property type="protein sequence ID" value="CAI3978071.1"/>
    <property type="molecule type" value="Genomic_DNA"/>
</dbReference>
<evidence type="ECO:0000256" key="2">
    <source>
        <dbReference type="SAM" id="MobiDB-lite"/>
    </source>
</evidence>